<dbReference type="GO" id="GO:0051225">
    <property type="term" value="P:spindle assembly"/>
    <property type="evidence" value="ECO:0007669"/>
    <property type="project" value="TreeGrafter"/>
</dbReference>
<sequence length="308" mass="34617">MSTIEENISEIVNVLQSVNCPLIVRSDDWWIEELLFTPGKPRKDLIVWITSKAIESASLSTLQLQLKLQDHDTTVTSSSSSNLKLPESDEAILGFWCGANVCNKNDLPFIKGDIPKNDQIKYWIRLIKPLEIVAKSHVNTSIAFGGGTLSNIVSRENFLDAFSMKASLLSADVQSEIKQIHKVKGRNQFTKNHIVLGRYQQNEKLLCPNFIEQANRLKAAADQFNDVFKSDLKICLPKKGTSVTLLEFGDEINTIRTKFTTWKKGADSLLELQQSTSSENNLKKSEVLLKRSIKDKSFPPFQKLCGSD</sequence>
<evidence type="ECO:0000313" key="2">
    <source>
        <dbReference type="Proteomes" id="UP000789390"/>
    </source>
</evidence>
<protein>
    <submittedName>
        <fullName evidence="1">Uncharacterized protein</fullName>
    </submittedName>
</protein>
<dbReference type="GO" id="GO:0070652">
    <property type="term" value="C:HAUS complex"/>
    <property type="evidence" value="ECO:0007669"/>
    <property type="project" value="TreeGrafter"/>
</dbReference>
<dbReference type="GO" id="GO:0031023">
    <property type="term" value="P:microtubule organizing center organization"/>
    <property type="evidence" value="ECO:0007669"/>
    <property type="project" value="TreeGrafter"/>
</dbReference>
<name>A0A8J2RNU4_9CRUS</name>
<comment type="caution">
    <text evidence="1">The sequence shown here is derived from an EMBL/GenBank/DDBJ whole genome shotgun (WGS) entry which is preliminary data.</text>
</comment>
<reference evidence="1" key="1">
    <citation type="submission" date="2021-11" db="EMBL/GenBank/DDBJ databases">
        <authorList>
            <person name="Schell T."/>
        </authorList>
    </citation>
    <scope>NUCLEOTIDE SEQUENCE</scope>
    <source>
        <strain evidence="1">M5</strain>
    </source>
</reference>
<dbReference type="OrthoDB" id="6339537at2759"/>
<dbReference type="GO" id="GO:0051011">
    <property type="term" value="F:microtubule minus-end binding"/>
    <property type="evidence" value="ECO:0007669"/>
    <property type="project" value="TreeGrafter"/>
</dbReference>
<organism evidence="1 2">
    <name type="scientific">Daphnia galeata</name>
    <dbReference type="NCBI Taxonomy" id="27404"/>
    <lineage>
        <taxon>Eukaryota</taxon>
        <taxon>Metazoa</taxon>
        <taxon>Ecdysozoa</taxon>
        <taxon>Arthropoda</taxon>
        <taxon>Crustacea</taxon>
        <taxon>Branchiopoda</taxon>
        <taxon>Diplostraca</taxon>
        <taxon>Cladocera</taxon>
        <taxon>Anomopoda</taxon>
        <taxon>Daphniidae</taxon>
        <taxon>Daphnia</taxon>
    </lineage>
</organism>
<dbReference type="Proteomes" id="UP000789390">
    <property type="component" value="Unassembled WGS sequence"/>
</dbReference>
<dbReference type="AlphaFoldDB" id="A0A8J2RNU4"/>
<dbReference type="PANTHER" id="PTHR14352:SF2">
    <property type="entry name" value="HAUS AUGMIN-LIKE COMPLEX SUBUNIT 7"/>
    <property type="match status" value="1"/>
</dbReference>
<accession>A0A8J2RNU4</accession>
<dbReference type="InterPro" id="IPR029711">
    <property type="entry name" value="Haus7-like"/>
</dbReference>
<dbReference type="PANTHER" id="PTHR14352">
    <property type="entry name" value="HAUS AUGMIN-LIKE COMPLEX SUBUNIT 7"/>
    <property type="match status" value="1"/>
</dbReference>
<gene>
    <name evidence="1" type="ORF">DGAL_LOCUS9837</name>
</gene>
<keyword evidence="2" id="KW-1185">Reference proteome</keyword>
<proteinExistence type="predicted"/>
<evidence type="ECO:0000313" key="1">
    <source>
        <dbReference type="EMBL" id="CAH0106680.1"/>
    </source>
</evidence>
<dbReference type="EMBL" id="CAKKLH010000224">
    <property type="protein sequence ID" value="CAH0106680.1"/>
    <property type="molecule type" value="Genomic_DNA"/>
</dbReference>